<evidence type="ECO:0000256" key="1">
    <source>
        <dbReference type="SAM" id="MobiDB-lite"/>
    </source>
</evidence>
<dbReference type="Proteomes" id="UP000578819">
    <property type="component" value="Unassembled WGS sequence"/>
</dbReference>
<dbReference type="AlphaFoldDB" id="A0A7W7SL94"/>
<organism evidence="2 3">
    <name type="scientific">Micromonospora polyrhachis</name>
    <dbReference type="NCBI Taxonomy" id="1282883"/>
    <lineage>
        <taxon>Bacteria</taxon>
        <taxon>Bacillati</taxon>
        <taxon>Actinomycetota</taxon>
        <taxon>Actinomycetes</taxon>
        <taxon>Micromonosporales</taxon>
        <taxon>Micromonosporaceae</taxon>
        <taxon>Micromonospora</taxon>
    </lineage>
</organism>
<dbReference type="SUPFAM" id="SSF55469">
    <property type="entry name" value="FMN-dependent nitroreductase-like"/>
    <property type="match status" value="2"/>
</dbReference>
<dbReference type="InterPro" id="IPR000415">
    <property type="entry name" value="Nitroreductase-like"/>
</dbReference>
<sequence>MSDSAYTIADLRAAVSAAGRAPSVHNTQPWRFRLRDGGIEVLVDPQRRLPVTDPTGWAARLSCGAAVFNLRLALAVAGTPAQVRVRPYPEEPDVVARLTPDRPRPPTPVDQKLYAAIARRHSNRAPFWANPVPAEARWRLIEAARDEGAWLDLIIGTPAVNAFAEIANSANRVLNRDPRYRAEMARWVRYEHAVDGVPVTSGGPIAESQDLLPQRPFGVHTRAPGRDFEPEPLVAVLGSPGDSAGDQITAGQAMQRVLLTATDAGLAVSLLSQPVEVPAAREQLRLALGRFGAPQIVMRIGYGQPGWPTPRRDIDELIDEAESTAEEPVLASTVEADSARRSRPEGCVAGGPDGYGSKVPTDH</sequence>
<dbReference type="PANTHER" id="PTHR23026">
    <property type="entry name" value="NADPH NITROREDUCTASE"/>
    <property type="match status" value="1"/>
</dbReference>
<dbReference type="EMBL" id="JACHJW010000001">
    <property type="protein sequence ID" value="MBB4956277.1"/>
    <property type="molecule type" value="Genomic_DNA"/>
</dbReference>
<keyword evidence="3" id="KW-1185">Reference proteome</keyword>
<name>A0A7W7SL94_9ACTN</name>
<dbReference type="GO" id="GO:0016491">
    <property type="term" value="F:oxidoreductase activity"/>
    <property type="evidence" value="ECO:0007669"/>
    <property type="project" value="InterPro"/>
</dbReference>
<dbReference type="Gene3D" id="3.40.109.10">
    <property type="entry name" value="NADH Oxidase"/>
    <property type="match status" value="1"/>
</dbReference>
<evidence type="ECO:0000313" key="3">
    <source>
        <dbReference type="Proteomes" id="UP000578819"/>
    </source>
</evidence>
<comment type="caution">
    <text evidence="2">The sequence shown here is derived from an EMBL/GenBank/DDBJ whole genome shotgun (WGS) entry which is preliminary data.</text>
</comment>
<dbReference type="PANTHER" id="PTHR23026:SF123">
    <property type="entry name" value="NAD(P)H NITROREDUCTASE RV3131-RELATED"/>
    <property type="match status" value="1"/>
</dbReference>
<evidence type="ECO:0000313" key="2">
    <source>
        <dbReference type="EMBL" id="MBB4956277.1"/>
    </source>
</evidence>
<gene>
    <name evidence="2" type="ORF">FHR38_000010</name>
</gene>
<proteinExistence type="predicted"/>
<accession>A0A7W7SL94</accession>
<feature type="region of interest" description="Disordered" evidence="1">
    <location>
        <begin position="321"/>
        <end position="363"/>
    </location>
</feature>
<reference evidence="2 3" key="1">
    <citation type="submission" date="2020-08" db="EMBL/GenBank/DDBJ databases">
        <title>Sequencing the genomes of 1000 actinobacteria strains.</title>
        <authorList>
            <person name="Klenk H.-P."/>
        </authorList>
    </citation>
    <scope>NUCLEOTIDE SEQUENCE [LARGE SCALE GENOMIC DNA]</scope>
    <source>
        <strain evidence="2 3">DSM 45886</strain>
    </source>
</reference>
<protein>
    <submittedName>
        <fullName evidence="2">Nitroreductase</fullName>
    </submittedName>
</protein>
<dbReference type="NCBIfam" id="NF047509">
    <property type="entry name" value="Rv3131_FMN_oxido"/>
    <property type="match status" value="1"/>
</dbReference>
<dbReference type="InterPro" id="IPR050627">
    <property type="entry name" value="Nitroreductase/BluB"/>
</dbReference>